<feature type="domain" description="N-acetyltransferase" evidence="1">
    <location>
        <begin position="20"/>
        <end position="170"/>
    </location>
</feature>
<comment type="caution">
    <text evidence="2">The sequence shown here is derived from an EMBL/GenBank/DDBJ whole genome shotgun (WGS) entry which is preliminary data.</text>
</comment>
<dbReference type="AlphaFoldDB" id="A0A8J7KVK8"/>
<evidence type="ECO:0000313" key="3">
    <source>
        <dbReference type="Proteomes" id="UP000623269"/>
    </source>
</evidence>
<dbReference type="EMBL" id="JAEAGR010000003">
    <property type="protein sequence ID" value="MBH1940285.1"/>
    <property type="molecule type" value="Genomic_DNA"/>
</dbReference>
<proteinExistence type="predicted"/>
<sequence>MEELPAADLKVEGYGDKETLAYLEVEREDWSSLLDFHNQLIYHLGSSPSFMKFPKINNDQLYHRTSETTRYFAVKDGEQLIAYIKVESEGENFITLNPGMLNICGAYCLPQYRGRGIYQKLLSYMISILKKEGYSLLGVDCESFNPTARGFWLKYFTEYTHSVVRRIDDKAIQIFN</sequence>
<dbReference type="Proteomes" id="UP000623269">
    <property type="component" value="Unassembled WGS sequence"/>
</dbReference>
<keyword evidence="3" id="KW-1185">Reference proteome</keyword>
<dbReference type="SUPFAM" id="SSF55729">
    <property type="entry name" value="Acyl-CoA N-acyltransferases (Nat)"/>
    <property type="match status" value="1"/>
</dbReference>
<dbReference type="Gene3D" id="3.40.630.30">
    <property type="match status" value="1"/>
</dbReference>
<accession>A0A8J7KVK8</accession>
<dbReference type="GO" id="GO:0016747">
    <property type="term" value="F:acyltransferase activity, transferring groups other than amino-acyl groups"/>
    <property type="evidence" value="ECO:0007669"/>
    <property type="project" value="InterPro"/>
</dbReference>
<name>A0A8J7KVK8_9FIRM</name>
<dbReference type="CDD" id="cd04301">
    <property type="entry name" value="NAT_SF"/>
    <property type="match status" value="1"/>
</dbReference>
<gene>
    <name evidence="2" type="ORF">I5677_05160</name>
</gene>
<dbReference type="InterPro" id="IPR016181">
    <property type="entry name" value="Acyl_CoA_acyltransferase"/>
</dbReference>
<dbReference type="PROSITE" id="PS51186">
    <property type="entry name" value="GNAT"/>
    <property type="match status" value="1"/>
</dbReference>
<dbReference type="Pfam" id="PF00583">
    <property type="entry name" value="Acetyltransf_1"/>
    <property type="match status" value="1"/>
</dbReference>
<organism evidence="2 3">
    <name type="scientific">Mobilitalea sibirica</name>
    <dbReference type="NCBI Taxonomy" id="1462919"/>
    <lineage>
        <taxon>Bacteria</taxon>
        <taxon>Bacillati</taxon>
        <taxon>Bacillota</taxon>
        <taxon>Clostridia</taxon>
        <taxon>Lachnospirales</taxon>
        <taxon>Lachnospiraceae</taxon>
        <taxon>Mobilitalea</taxon>
    </lineage>
</organism>
<protein>
    <submittedName>
        <fullName evidence="2">GNAT family N-acetyltransferase</fullName>
    </submittedName>
</protein>
<dbReference type="InterPro" id="IPR000182">
    <property type="entry name" value="GNAT_dom"/>
</dbReference>
<reference evidence="2" key="1">
    <citation type="submission" date="2020-12" db="EMBL/GenBank/DDBJ databases">
        <title>M. sibirica DSM 26468T genome.</title>
        <authorList>
            <person name="Thieme N."/>
            <person name="Rettenmaier R."/>
            <person name="Zverlov V."/>
            <person name="Liebl W."/>
        </authorList>
    </citation>
    <scope>NUCLEOTIDE SEQUENCE</scope>
    <source>
        <strain evidence="2">DSM 26468</strain>
    </source>
</reference>
<evidence type="ECO:0000259" key="1">
    <source>
        <dbReference type="PROSITE" id="PS51186"/>
    </source>
</evidence>
<evidence type="ECO:0000313" key="2">
    <source>
        <dbReference type="EMBL" id="MBH1940285.1"/>
    </source>
</evidence>